<protein>
    <submittedName>
        <fullName evidence="2">Tfp pilus assembly protein PilV</fullName>
    </submittedName>
</protein>
<evidence type="ECO:0000313" key="2">
    <source>
        <dbReference type="EMBL" id="SUX18895.1"/>
    </source>
</evidence>
<dbReference type="NCBIfam" id="TIGR02523">
    <property type="entry name" value="type_IV_pilV"/>
    <property type="match status" value="1"/>
</dbReference>
<keyword evidence="1" id="KW-0812">Transmembrane</keyword>
<organism evidence="2 3">
    <name type="scientific">Cardiobacterium valvarum</name>
    <dbReference type="NCBI Taxonomy" id="194702"/>
    <lineage>
        <taxon>Bacteria</taxon>
        <taxon>Pseudomonadati</taxon>
        <taxon>Pseudomonadota</taxon>
        <taxon>Gammaproteobacteria</taxon>
        <taxon>Cardiobacteriales</taxon>
        <taxon>Cardiobacteriaceae</taxon>
        <taxon>Cardiobacterium</taxon>
    </lineage>
</organism>
<sequence>MEKRKNKLVGTLCTHQKGMTLLEIVISMLIVALGLAMSVSMIQTANRFGDTAEFTAFAQQKSQQIIDAMRANNIARDTYLLDWENTATQGNIDYKQLYNNLNAIYDVTDITGRLRCKNSGRCTESENIAKQDMKVWIEEIRSLPGGRGIIRQRDNQYEVVVMWRHVSETDRGEDTPVQGTRVWFTL</sequence>
<dbReference type="RefSeq" id="WP_115610686.1">
    <property type="nucleotide sequence ID" value="NZ_JBHLZC010000001.1"/>
</dbReference>
<proteinExistence type="predicted"/>
<dbReference type="OrthoDB" id="5741561at2"/>
<dbReference type="InterPro" id="IPR012902">
    <property type="entry name" value="N_methyl_site"/>
</dbReference>
<evidence type="ECO:0000313" key="3">
    <source>
        <dbReference type="Proteomes" id="UP000254572"/>
    </source>
</evidence>
<keyword evidence="1" id="KW-0472">Membrane</keyword>
<dbReference type="InterPro" id="IPR013362">
    <property type="entry name" value="Pilus_4_PilV"/>
</dbReference>
<dbReference type="EMBL" id="UFUW01000001">
    <property type="protein sequence ID" value="SUX18895.1"/>
    <property type="molecule type" value="Genomic_DNA"/>
</dbReference>
<accession>A0A381DZH9</accession>
<dbReference type="NCBIfam" id="TIGR02532">
    <property type="entry name" value="IV_pilin_GFxxxE"/>
    <property type="match status" value="1"/>
</dbReference>
<keyword evidence="1" id="KW-1133">Transmembrane helix</keyword>
<dbReference type="PROSITE" id="PS00409">
    <property type="entry name" value="PROKAR_NTER_METHYL"/>
    <property type="match status" value="1"/>
</dbReference>
<feature type="transmembrane region" description="Helical" evidence="1">
    <location>
        <begin position="21"/>
        <end position="42"/>
    </location>
</feature>
<keyword evidence="3" id="KW-1185">Reference proteome</keyword>
<dbReference type="Pfam" id="PF07963">
    <property type="entry name" value="N_methyl"/>
    <property type="match status" value="1"/>
</dbReference>
<name>A0A381DZH9_9GAMM</name>
<evidence type="ECO:0000256" key="1">
    <source>
        <dbReference type="SAM" id="Phobius"/>
    </source>
</evidence>
<reference evidence="2 3" key="1">
    <citation type="submission" date="2018-06" db="EMBL/GenBank/DDBJ databases">
        <authorList>
            <consortium name="Pathogen Informatics"/>
            <person name="Doyle S."/>
        </authorList>
    </citation>
    <scope>NUCLEOTIDE SEQUENCE [LARGE SCALE GENOMIC DNA]</scope>
    <source>
        <strain evidence="2 3">NCTC13294</strain>
    </source>
</reference>
<dbReference type="Proteomes" id="UP000254572">
    <property type="component" value="Unassembled WGS sequence"/>
</dbReference>
<dbReference type="AlphaFoldDB" id="A0A381DZH9"/>
<gene>
    <name evidence="2" type="ORF">NCTC13294_00384</name>
</gene>